<dbReference type="EMBL" id="CACVAT010000325">
    <property type="protein sequence ID" value="CAA6819183.1"/>
    <property type="molecule type" value="Genomic_DNA"/>
</dbReference>
<accession>A0A6S6TSX8</accession>
<gene>
    <name evidence="2" type="ORF">HELGO_WM97395</name>
</gene>
<organism evidence="2">
    <name type="scientific">uncultured Thiotrichaceae bacterium</name>
    <dbReference type="NCBI Taxonomy" id="298394"/>
    <lineage>
        <taxon>Bacteria</taxon>
        <taxon>Pseudomonadati</taxon>
        <taxon>Pseudomonadota</taxon>
        <taxon>Gammaproteobacteria</taxon>
        <taxon>Thiotrichales</taxon>
        <taxon>Thiotrichaceae</taxon>
        <taxon>environmental samples</taxon>
    </lineage>
</organism>
<proteinExistence type="predicted"/>
<evidence type="ECO:0000256" key="1">
    <source>
        <dbReference type="SAM" id="MobiDB-lite"/>
    </source>
</evidence>
<reference evidence="2" key="1">
    <citation type="submission" date="2020-01" db="EMBL/GenBank/DDBJ databases">
        <authorList>
            <person name="Meier V. D."/>
            <person name="Meier V D."/>
        </authorList>
    </citation>
    <scope>NUCLEOTIDE SEQUENCE</scope>
    <source>
        <strain evidence="2">HLG_WM_MAG_09</strain>
    </source>
</reference>
<feature type="compositionally biased region" description="Pro residues" evidence="1">
    <location>
        <begin position="10"/>
        <end position="19"/>
    </location>
</feature>
<feature type="region of interest" description="Disordered" evidence="1">
    <location>
        <begin position="1"/>
        <end position="70"/>
    </location>
</feature>
<name>A0A6S6TSX8_9GAMM</name>
<feature type="compositionally biased region" description="Pro residues" evidence="1">
    <location>
        <begin position="37"/>
        <end position="46"/>
    </location>
</feature>
<protein>
    <submittedName>
        <fullName evidence="2">Uncharacterized protein</fullName>
    </submittedName>
</protein>
<dbReference type="AlphaFoldDB" id="A0A6S6TSX8"/>
<evidence type="ECO:0000313" key="2">
    <source>
        <dbReference type="EMBL" id="CAA6819183.1"/>
    </source>
</evidence>
<sequence>MANEDGGSPPSKPVDPGAPPEVTTQAFGEEDGGLQPPTKPIGPISPPEVTTLAIGEEEGGLPPLEPVDPT</sequence>